<dbReference type="InterPro" id="IPR051540">
    <property type="entry name" value="S-2-haloacid_dehalogenase"/>
</dbReference>
<dbReference type="OrthoDB" id="9785638at2"/>
<dbReference type="NCBIfam" id="TIGR01493">
    <property type="entry name" value="HAD-SF-IA-v2"/>
    <property type="match status" value="1"/>
</dbReference>
<dbReference type="InterPro" id="IPR036412">
    <property type="entry name" value="HAD-like_sf"/>
</dbReference>
<dbReference type="Gene3D" id="1.10.150.750">
    <property type="match status" value="1"/>
</dbReference>
<accession>A0A5C0B0G3</accession>
<protein>
    <submittedName>
        <fullName evidence="2">Haloacid dehalogenase type II</fullName>
    </submittedName>
</protein>
<keyword evidence="1" id="KW-0378">Hydrolase</keyword>
<dbReference type="RefSeq" id="WP_148817579.1">
    <property type="nucleotide sequence ID" value="NZ_CP043046.1"/>
</dbReference>
<dbReference type="InterPro" id="IPR006439">
    <property type="entry name" value="HAD-SF_hydro_IA"/>
</dbReference>
<dbReference type="SFLD" id="SFLDG01129">
    <property type="entry name" value="C1.5:_HAD__Beta-PGM__Phosphata"/>
    <property type="match status" value="1"/>
</dbReference>
<dbReference type="NCBIfam" id="TIGR01428">
    <property type="entry name" value="HAD_type_II"/>
    <property type="match status" value="1"/>
</dbReference>
<dbReference type="PANTHER" id="PTHR43316:SF9">
    <property type="entry name" value="ACID DEHALOGENASE, PUTATIVE (AFU_ORTHOLOGUE AFUA_6G14460)-RELATED"/>
    <property type="match status" value="1"/>
</dbReference>
<organism evidence="2 3">
    <name type="scientific">Pigmentiphaga aceris</name>
    <dbReference type="NCBI Taxonomy" id="1940612"/>
    <lineage>
        <taxon>Bacteria</taxon>
        <taxon>Pseudomonadati</taxon>
        <taxon>Pseudomonadota</taxon>
        <taxon>Betaproteobacteria</taxon>
        <taxon>Burkholderiales</taxon>
        <taxon>Alcaligenaceae</taxon>
        <taxon>Pigmentiphaga</taxon>
    </lineage>
</organism>
<keyword evidence="3" id="KW-1185">Reference proteome</keyword>
<dbReference type="KEGG" id="pacr:FXN63_22025"/>
<dbReference type="InterPro" id="IPR006328">
    <property type="entry name" value="2-HAD"/>
</dbReference>
<dbReference type="GO" id="GO:0019120">
    <property type="term" value="F:hydrolase activity, acting on acid halide bonds, in C-halide compounds"/>
    <property type="evidence" value="ECO:0007669"/>
    <property type="project" value="InterPro"/>
</dbReference>
<evidence type="ECO:0000313" key="3">
    <source>
        <dbReference type="Proteomes" id="UP000325161"/>
    </source>
</evidence>
<sequence length="222" mass="24859">MAIFKPKYITFDCYGTLTNFDMAGAARRQYQGKVSDGDMPGFIESFRGYRLDEVLGAWKPFHEVVCNAVERTCRKWGVDYIESDGMAIYRAVPTWGPHADVPAGLSAIAKEFPLVIFSNAADEQIGHNVEKLGAPFFKVFTAQQAQVYKPRYRAFEFMLDSLGCGPEDILHVSSSLRYDLMSAYDLGIKNKVWVNRGHEPANPFYQYTEVKDTSGLAAVVGL</sequence>
<dbReference type="PANTHER" id="PTHR43316">
    <property type="entry name" value="HYDROLASE, HALOACID DELAHOGENASE-RELATED"/>
    <property type="match status" value="1"/>
</dbReference>
<dbReference type="InterPro" id="IPR023214">
    <property type="entry name" value="HAD_sf"/>
</dbReference>
<dbReference type="SFLD" id="SFLDS00003">
    <property type="entry name" value="Haloacid_Dehalogenase"/>
    <property type="match status" value="1"/>
</dbReference>
<evidence type="ECO:0000313" key="2">
    <source>
        <dbReference type="EMBL" id="QEI08219.1"/>
    </source>
</evidence>
<proteinExistence type="predicted"/>
<dbReference type="Pfam" id="PF00702">
    <property type="entry name" value="Hydrolase"/>
    <property type="match status" value="1"/>
</dbReference>
<dbReference type="EMBL" id="CP043046">
    <property type="protein sequence ID" value="QEI08219.1"/>
    <property type="molecule type" value="Genomic_DNA"/>
</dbReference>
<name>A0A5C0B0G3_9BURK</name>
<dbReference type="AlphaFoldDB" id="A0A5C0B0G3"/>
<dbReference type="SUPFAM" id="SSF56784">
    <property type="entry name" value="HAD-like"/>
    <property type="match status" value="1"/>
</dbReference>
<gene>
    <name evidence="2" type="ORF">FXN63_22025</name>
</gene>
<dbReference type="Gene3D" id="3.40.50.1000">
    <property type="entry name" value="HAD superfamily/HAD-like"/>
    <property type="match status" value="1"/>
</dbReference>
<reference evidence="2 3" key="1">
    <citation type="submission" date="2019-08" db="EMBL/GenBank/DDBJ databases">
        <title>Amphibian skin-associated Pigmentiphaga: genome sequence and occurrence across geography and hosts.</title>
        <authorList>
            <person name="Bletz M.C."/>
            <person name="Bunk B."/>
            <person name="Sproeer C."/>
            <person name="Biwer P."/>
            <person name="Reiter S."/>
            <person name="Rabemananjara F.C.E."/>
            <person name="Schulz S."/>
            <person name="Overmann J."/>
            <person name="Vences M."/>
        </authorList>
    </citation>
    <scope>NUCLEOTIDE SEQUENCE [LARGE SCALE GENOMIC DNA]</scope>
    <source>
        <strain evidence="2 3">Mada1488</strain>
    </source>
</reference>
<dbReference type="Proteomes" id="UP000325161">
    <property type="component" value="Chromosome"/>
</dbReference>
<evidence type="ECO:0000256" key="1">
    <source>
        <dbReference type="ARBA" id="ARBA00022801"/>
    </source>
</evidence>